<dbReference type="OrthoDB" id="10020110at2759"/>
<feature type="domain" description="Winged helix Storkhead-box1" evidence="2">
    <location>
        <begin position="92"/>
        <end position="170"/>
    </location>
</feature>
<dbReference type="GO" id="GO:0006357">
    <property type="term" value="P:regulation of transcription by RNA polymerase II"/>
    <property type="evidence" value="ECO:0007669"/>
    <property type="project" value="InterPro"/>
</dbReference>
<dbReference type="AlphaFoldDB" id="A0A0R3PJP4"/>
<protein>
    <submittedName>
        <fullName evidence="5">Stork_head domain-containing protein</fullName>
    </submittedName>
</protein>
<dbReference type="GO" id="GO:0005737">
    <property type="term" value="C:cytoplasm"/>
    <property type="evidence" value="ECO:0007669"/>
    <property type="project" value="TreeGrafter"/>
</dbReference>
<sequence length="360" mass="40409">MSCLAITFSGPKTRNGRRLFENFVQANKYSFWNRELVLAVESLIFMGFMRPCTIFISGSVTHLQSLRTAWARRVLKPAEGYLISSLGEMGAIQTVEQMHFVPLADVLCDAIVSLTRLGRGTTLSAVRQYVIRNCPYVAPPSLEMLKQTVANLTATGIVYKMGDHLFVSVPAQITENTKVAVECQTGESIIAPPEPAKKDRLGFLARIFTKKQQSAPPWTPMTCRCSLPNSLHLSRHSNQRVRRVTEHESCRHPKYERVQISSSSECLNYGPIDPPEYFQNRRVLRIKCKEIRTSTPVDESDSAYSPSPVTDSNEEPGSWSEPEGTKTNHTYMNLVEGDSTQFEEMPTVICPTRHAHIANL</sequence>
<reference evidence="3 4" key="2">
    <citation type="submission" date="2018-11" db="EMBL/GenBank/DDBJ databases">
        <authorList>
            <consortium name="Pathogen Informatics"/>
        </authorList>
    </citation>
    <scope>NUCLEOTIDE SEQUENCE [LARGE SCALE GENOMIC DNA]</scope>
    <source>
        <strain evidence="3 4">Costa Rica</strain>
    </source>
</reference>
<evidence type="ECO:0000256" key="1">
    <source>
        <dbReference type="SAM" id="MobiDB-lite"/>
    </source>
</evidence>
<dbReference type="OMA" id="GPIDPPE"/>
<evidence type="ECO:0000259" key="2">
    <source>
        <dbReference type="Pfam" id="PF10264"/>
    </source>
</evidence>
<accession>A0A0R3PJP4</accession>
<feature type="compositionally biased region" description="Polar residues" evidence="1">
    <location>
        <begin position="295"/>
        <end position="311"/>
    </location>
</feature>
<dbReference type="GO" id="GO:0000977">
    <property type="term" value="F:RNA polymerase II transcription regulatory region sequence-specific DNA binding"/>
    <property type="evidence" value="ECO:0007669"/>
    <property type="project" value="TreeGrafter"/>
</dbReference>
<dbReference type="InterPro" id="IPR040126">
    <property type="entry name" value="STOX1/2"/>
</dbReference>
<name>A0A0R3PJP4_ANGCS</name>
<dbReference type="InterPro" id="IPR019391">
    <property type="entry name" value="Storkhead-box_WHD"/>
</dbReference>
<dbReference type="PANTHER" id="PTHR22437">
    <property type="entry name" value="WINGED HELIX DOMAIN-CONTAINING PROTEIN"/>
    <property type="match status" value="1"/>
</dbReference>
<dbReference type="EMBL" id="UYYA01003826">
    <property type="protein sequence ID" value="VDM56293.1"/>
    <property type="molecule type" value="Genomic_DNA"/>
</dbReference>
<keyword evidence="4" id="KW-1185">Reference proteome</keyword>
<dbReference type="PANTHER" id="PTHR22437:SF0">
    <property type="entry name" value="FI21431P1"/>
    <property type="match status" value="1"/>
</dbReference>
<reference evidence="5" key="1">
    <citation type="submission" date="2017-02" db="UniProtKB">
        <authorList>
            <consortium name="WormBaseParasite"/>
        </authorList>
    </citation>
    <scope>IDENTIFICATION</scope>
</reference>
<evidence type="ECO:0000313" key="5">
    <source>
        <dbReference type="WBParaSite" id="ACOC_0000470701-mRNA-1"/>
    </source>
</evidence>
<dbReference type="GO" id="GO:0005634">
    <property type="term" value="C:nucleus"/>
    <property type="evidence" value="ECO:0007669"/>
    <property type="project" value="TreeGrafter"/>
</dbReference>
<evidence type="ECO:0000313" key="3">
    <source>
        <dbReference type="EMBL" id="VDM56293.1"/>
    </source>
</evidence>
<dbReference type="Pfam" id="PF10264">
    <property type="entry name" value="WHD_Storkhead"/>
    <property type="match status" value="1"/>
</dbReference>
<dbReference type="WBParaSite" id="ACOC_0000470701-mRNA-1">
    <property type="protein sequence ID" value="ACOC_0000470701-mRNA-1"/>
    <property type="gene ID" value="ACOC_0000470701"/>
</dbReference>
<dbReference type="STRING" id="334426.A0A0R3PJP4"/>
<proteinExistence type="predicted"/>
<organism evidence="5">
    <name type="scientific">Angiostrongylus costaricensis</name>
    <name type="common">Nematode worm</name>
    <dbReference type="NCBI Taxonomy" id="334426"/>
    <lineage>
        <taxon>Eukaryota</taxon>
        <taxon>Metazoa</taxon>
        <taxon>Ecdysozoa</taxon>
        <taxon>Nematoda</taxon>
        <taxon>Chromadorea</taxon>
        <taxon>Rhabditida</taxon>
        <taxon>Rhabditina</taxon>
        <taxon>Rhabditomorpha</taxon>
        <taxon>Strongyloidea</taxon>
        <taxon>Metastrongylidae</taxon>
        <taxon>Angiostrongylus</taxon>
    </lineage>
</organism>
<gene>
    <name evidence="3" type="ORF">ACOC_LOCUS4708</name>
</gene>
<evidence type="ECO:0000313" key="4">
    <source>
        <dbReference type="Proteomes" id="UP000267027"/>
    </source>
</evidence>
<feature type="region of interest" description="Disordered" evidence="1">
    <location>
        <begin position="295"/>
        <end position="328"/>
    </location>
</feature>
<dbReference type="Proteomes" id="UP000267027">
    <property type="component" value="Unassembled WGS sequence"/>
</dbReference>